<sequence>MSYKRQRLQTSHVFTNQEDYSVNTPQLENECSSSSYGVLTQSSPLQRNLNPFPTNSQRCPSFDNEASSSNAPLPTQIQHNHHPSDSASLSLVEDHVPQESALP</sequence>
<reference evidence="2" key="1">
    <citation type="submission" date="2019-03" db="EMBL/GenBank/DDBJ databases">
        <authorList>
            <person name="Mank J."/>
            <person name="Almeida P."/>
        </authorList>
    </citation>
    <scope>NUCLEOTIDE SEQUENCE</scope>
    <source>
        <strain evidence="2">78183</strain>
    </source>
</reference>
<feature type="region of interest" description="Disordered" evidence="1">
    <location>
        <begin position="1"/>
        <end position="21"/>
    </location>
</feature>
<organism evidence="2">
    <name type="scientific">Salix viminalis</name>
    <name type="common">Common osier</name>
    <name type="synonym">Basket willow</name>
    <dbReference type="NCBI Taxonomy" id="40686"/>
    <lineage>
        <taxon>Eukaryota</taxon>
        <taxon>Viridiplantae</taxon>
        <taxon>Streptophyta</taxon>
        <taxon>Embryophyta</taxon>
        <taxon>Tracheophyta</taxon>
        <taxon>Spermatophyta</taxon>
        <taxon>Magnoliopsida</taxon>
        <taxon>eudicotyledons</taxon>
        <taxon>Gunneridae</taxon>
        <taxon>Pentapetalae</taxon>
        <taxon>rosids</taxon>
        <taxon>fabids</taxon>
        <taxon>Malpighiales</taxon>
        <taxon>Salicaceae</taxon>
        <taxon>Saliceae</taxon>
        <taxon>Salix</taxon>
    </lineage>
</organism>
<evidence type="ECO:0000313" key="2">
    <source>
        <dbReference type="EMBL" id="VFU65785.1"/>
    </source>
</evidence>
<feature type="region of interest" description="Disordered" evidence="1">
    <location>
        <begin position="43"/>
        <end position="103"/>
    </location>
</feature>
<proteinExistence type="predicted"/>
<feature type="compositionally biased region" description="Polar residues" evidence="1">
    <location>
        <begin position="8"/>
        <end position="21"/>
    </location>
</feature>
<gene>
    <name evidence="2" type="ORF">SVIM_LOCUS505966</name>
</gene>
<accession>A0A6N2NLR7</accession>
<evidence type="ECO:0000256" key="1">
    <source>
        <dbReference type="SAM" id="MobiDB-lite"/>
    </source>
</evidence>
<dbReference type="EMBL" id="CAADRP010002307">
    <property type="protein sequence ID" value="VFU65785.1"/>
    <property type="molecule type" value="Genomic_DNA"/>
</dbReference>
<dbReference type="AlphaFoldDB" id="A0A6N2NLR7"/>
<name>A0A6N2NLR7_SALVM</name>
<protein>
    <submittedName>
        <fullName evidence="2">Uncharacterized protein</fullName>
    </submittedName>
</protein>
<feature type="compositionally biased region" description="Polar residues" evidence="1">
    <location>
        <begin position="43"/>
        <end position="78"/>
    </location>
</feature>